<gene>
    <name evidence="7" type="ORF">SLS62_011294</name>
</gene>
<dbReference type="InterPro" id="IPR001128">
    <property type="entry name" value="Cyt_P450"/>
</dbReference>
<dbReference type="GO" id="GO:0005506">
    <property type="term" value="F:iron ion binding"/>
    <property type="evidence" value="ECO:0007669"/>
    <property type="project" value="InterPro"/>
</dbReference>
<keyword evidence="2 5" id="KW-0349">Heme</keyword>
<sequence>MHEKYGPIVRINPEELHCDDPDFADEIAPASTARVRDRPNHFLKSFAGPAKVATAATREHELHRRRKNAVSRFFSRAQMLRLEPEIHAMAQKMCDKILMCAGKGPVEMIHVFGCFAADTISQYAYGTPFGFLDQDGWLPNLKPGLEAISRTQYLFRFIPVLRHLVAFAPYLGKLMGANIARLMKDMYETIPDLIMKAKKDPAKGRIFTELLDSSLPEEEKTLYRLSGEGFSLIAAGTESPANTLIIITYFLLTRPKITARLAEDLRGINPGELSWCDLEQRPYLNGVIYEGLRMSYGMSSRLAMVPRNEDLHYQHGDYQYVIPRGTAIGMSSSIAHHDENVFPNSHEFAPERWINAQGQKNKALEKYMTSFGKGTRQCLGMNLAFCELYLVVAAMVLRSIPRMEIYDTNWDDIAYDYDLLTPQPKKGARGLRVTIT</sequence>
<dbReference type="GO" id="GO:0016705">
    <property type="term" value="F:oxidoreductase activity, acting on paired donors, with incorporation or reduction of molecular oxygen"/>
    <property type="evidence" value="ECO:0007669"/>
    <property type="project" value="InterPro"/>
</dbReference>
<dbReference type="InterPro" id="IPR017972">
    <property type="entry name" value="Cyt_P450_CS"/>
</dbReference>
<comment type="similarity">
    <text evidence="6">Belongs to the cytochrome P450 family.</text>
</comment>
<evidence type="ECO:0000256" key="1">
    <source>
        <dbReference type="ARBA" id="ARBA00001971"/>
    </source>
</evidence>
<dbReference type="InterPro" id="IPR002401">
    <property type="entry name" value="Cyt_P450_E_grp-I"/>
</dbReference>
<dbReference type="Proteomes" id="UP001320420">
    <property type="component" value="Unassembled WGS sequence"/>
</dbReference>
<dbReference type="PANTHER" id="PTHR24305:SF147">
    <property type="entry name" value="P450, PUTATIVE (EUROFUNG)-RELATED"/>
    <property type="match status" value="1"/>
</dbReference>
<keyword evidence="4 5" id="KW-0408">Iron</keyword>
<dbReference type="GO" id="GO:0004497">
    <property type="term" value="F:monooxygenase activity"/>
    <property type="evidence" value="ECO:0007669"/>
    <property type="project" value="UniProtKB-KW"/>
</dbReference>
<dbReference type="PROSITE" id="PS00086">
    <property type="entry name" value="CYTOCHROME_P450"/>
    <property type="match status" value="1"/>
</dbReference>
<dbReference type="CDD" id="cd11062">
    <property type="entry name" value="CYP58-like"/>
    <property type="match status" value="1"/>
</dbReference>
<proteinExistence type="inferred from homology"/>
<keyword evidence="3 5" id="KW-0479">Metal-binding</keyword>
<keyword evidence="6" id="KW-0503">Monooxygenase</keyword>
<evidence type="ECO:0000256" key="4">
    <source>
        <dbReference type="ARBA" id="ARBA00023004"/>
    </source>
</evidence>
<evidence type="ECO:0000256" key="5">
    <source>
        <dbReference type="PIRSR" id="PIRSR602401-1"/>
    </source>
</evidence>
<dbReference type="PANTHER" id="PTHR24305">
    <property type="entry name" value="CYTOCHROME P450"/>
    <property type="match status" value="1"/>
</dbReference>
<reference evidence="7 8" key="1">
    <citation type="submission" date="2024-02" db="EMBL/GenBank/DDBJ databases">
        <title>De novo assembly and annotation of 12 fungi associated with fruit tree decline syndrome in Ontario, Canada.</title>
        <authorList>
            <person name="Sulman M."/>
            <person name="Ellouze W."/>
            <person name="Ilyukhin E."/>
        </authorList>
    </citation>
    <scope>NUCLEOTIDE SEQUENCE [LARGE SCALE GENOMIC DNA]</scope>
    <source>
        <strain evidence="7 8">M11/M66-122</strain>
    </source>
</reference>
<evidence type="ECO:0000313" key="8">
    <source>
        <dbReference type="Proteomes" id="UP001320420"/>
    </source>
</evidence>
<dbReference type="InterPro" id="IPR050121">
    <property type="entry name" value="Cytochrome_P450_monoxygenase"/>
</dbReference>
<evidence type="ECO:0000256" key="2">
    <source>
        <dbReference type="ARBA" id="ARBA00022617"/>
    </source>
</evidence>
<evidence type="ECO:0000256" key="6">
    <source>
        <dbReference type="RuleBase" id="RU000461"/>
    </source>
</evidence>
<dbReference type="AlphaFoldDB" id="A0AAN9U4H1"/>
<dbReference type="Gene3D" id="1.10.630.10">
    <property type="entry name" value="Cytochrome P450"/>
    <property type="match status" value="1"/>
</dbReference>
<feature type="binding site" description="axial binding residue" evidence="5">
    <location>
        <position position="378"/>
    </location>
    <ligand>
        <name>heme</name>
        <dbReference type="ChEBI" id="CHEBI:30413"/>
    </ligand>
    <ligandPart>
        <name>Fe</name>
        <dbReference type="ChEBI" id="CHEBI:18248"/>
    </ligandPart>
</feature>
<keyword evidence="8" id="KW-1185">Reference proteome</keyword>
<comment type="cofactor">
    <cofactor evidence="1 5">
        <name>heme</name>
        <dbReference type="ChEBI" id="CHEBI:30413"/>
    </cofactor>
</comment>
<dbReference type="PRINTS" id="PR00463">
    <property type="entry name" value="EP450I"/>
</dbReference>
<organism evidence="7 8">
    <name type="scientific">Diatrype stigma</name>
    <dbReference type="NCBI Taxonomy" id="117547"/>
    <lineage>
        <taxon>Eukaryota</taxon>
        <taxon>Fungi</taxon>
        <taxon>Dikarya</taxon>
        <taxon>Ascomycota</taxon>
        <taxon>Pezizomycotina</taxon>
        <taxon>Sordariomycetes</taxon>
        <taxon>Xylariomycetidae</taxon>
        <taxon>Xylariales</taxon>
        <taxon>Diatrypaceae</taxon>
        <taxon>Diatrype</taxon>
    </lineage>
</organism>
<protein>
    <recommendedName>
        <fullName evidence="9">Cytochrome P450</fullName>
    </recommendedName>
</protein>
<dbReference type="GO" id="GO:0020037">
    <property type="term" value="F:heme binding"/>
    <property type="evidence" value="ECO:0007669"/>
    <property type="project" value="InterPro"/>
</dbReference>
<dbReference type="InterPro" id="IPR036396">
    <property type="entry name" value="Cyt_P450_sf"/>
</dbReference>
<evidence type="ECO:0000313" key="7">
    <source>
        <dbReference type="EMBL" id="KAK7739107.1"/>
    </source>
</evidence>
<comment type="caution">
    <text evidence="7">The sequence shown here is derived from an EMBL/GenBank/DDBJ whole genome shotgun (WGS) entry which is preliminary data.</text>
</comment>
<dbReference type="Pfam" id="PF00067">
    <property type="entry name" value="p450"/>
    <property type="match status" value="1"/>
</dbReference>
<accession>A0AAN9U4H1</accession>
<name>A0AAN9U4H1_9PEZI</name>
<evidence type="ECO:0000256" key="3">
    <source>
        <dbReference type="ARBA" id="ARBA00022723"/>
    </source>
</evidence>
<evidence type="ECO:0008006" key="9">
    <source>
        <dbReference type="Google" id="ProtNLM"/>
    </source>
</evidence>
<dbReference type="EMBL" id="JAKJXP020000189">
    <property type="protein sequence ID" value="KAK7739107.1"/>
    <property type="molecule type" value="Genomic_DNA"/>
</dbReference>
<dbReference type="SUPFAM" id="SSF48264">
    <property type="entry name" value="Cytochrome P450"/>
    <property type="match status" value="1"/>
</dbReference>
<keyword evidence="6" id="KW-0560">Oxidoreductase</keyword>